<keyword evidence="2" id="KW-1185">Reference proteome</keyword>
<organism evidence="1 2">
    <name type="scientific">Karstenula rhodostoma CBS 690.94</name>
    <dbReference type="NCBI Taxonomy" id="1392251"/>
    <lineage>
        <taxon>Eukaryota</taxon>
        <taxon>Fungi</taxon>
        <taxon>Dikarya</taxon>
        <taxon>Ascomycota</taxon>
        <taxon>Pezizomycotina</taxon>
        <taxon>Dothideomycetes</taxon>
        <taxon>Pleosporomycetidae</taxon>
        <taxon>Pleosporales</taxon>
        <taxon>Massarineae</taxon>
        <taxon>Didymosphaeriaceae</taxon>
        <taxon>Karstenula</taxon>
    </lineage>
</organism>
<evidence type="ECO:0000313" key="1">
    <source>
        <dbReference type="EMBL" id="KAF2439551.1"/>
    </source>
</evidence>
<gene>
    <name evidence="1" type="ORF">P171DRAFT_436201</name>
</gene>
<reference evidence="1" key="1">
    <citation type="journal article" date="2020" name="Stud. Mycol.">
        <title>101 Dothideomycetes genomes: a test case for predicting lifestyles and emergence of pathogens.</title>
        <authorList>
            <person name="Haridas S."/>
            <person name="Albert R."/>
            <person name="Binder M."/>
            <person name="Bloem J."/>
            <person name="Labutti K."/>
            <person name="Salamov A."/>
            <person name="Andreopoulos B."/>
            <person name="Baker S."/>
            <person name="Barry K."/>
            <person name="Bills G."/>
            <person name="Bluhm B."/>
            <person name="Cannon C."/>
            <person name="Castanera R."/>
            <person name="Culley D."/>
            <person name="Daum C."/>
            <person name="Ezra D."/>
            <person name="Gonzalez J."/>
            <person name="Henrissat B."/>
            <person name="Kuo A."/>
            <person name="Liang C."/>
            <person name="Lipzen A."/>
            <person name="Lutzoni F."/>
            <person name="Magnuson J."/>
            <person name="Mondo S."/>
            <person name="Nolan M."/>
            <person name="Ohm R."/>
            <person name="Pangilinan J."/>
            <person name="Park H.-J."/>
            <person name="Ramirez L."/>
            <person name="Alfaro M."/>
            <person name="Sun H."/>
            <person name="Tritt A."/>
            <person name="Yoshinaga Y."/>
            <person name="Zwiers L.-H."/>
            <person name="Turgeon B."/>
            <person name="Goodwin S."/>
            <person name="Spatafora J."/>
            <person name="Crous P."/>
            <person name="Grigoriev I."/>
        </authorList>
    </citation>
    <scope>NUCLEOTIDE SEQUENCE</scope>
    <source>
        <strain evidence="1">CBS 690.94</strain>
    </source>
</reference>
<protein>
    <submittedName>
        <fullName evidence="1">Uncharacterized protein</fullName>
    </submittedName>
</protein>
<accession>A0A9P4U789</accession>
<sequence length="71" mass="7747">MGRCVPSVVSYVLAPSSSFIVQLRMAVADVQTNYSPTGETYGAAGVLSALCLPTSYMTHRWRRQLSRSSFS</sequence>
<dbReference type="EMBL" id="MU001509">
    <property type="protein sequence ID" value="KAF2439551.1"/>
    <property type="molecule type" value="Genomic_DNA"/>
</dbReference>
<evidence type="ECO:0000313" key="2">
    <source>
        <dbReference type="Proteomes" id="UP000799764"/>
    </source>
</evidence>
<dbReference type="AlphaFoldDB" id="A0A9P4U789"/>
<comment type="caution">
    <text evidence="1">The sequence shown here is derived from an EMBL/GenBank/DDBJ whole genome shotgun (WGS) entry which is preliminary data.</text>
</comment>
<dbReference type="Proteomes" id="UP000799764">
    <property type="component" value="Unassembled WGS sequence"/>
</dbReference>
<name>A0A9P4U789_9PLEO</name>
<proteinExistence type="predicted"/>